<dbReference type="PANTHER" id="PTHR43214">
    <property type="entry name" value="TWO-COMPONENT RESPONSE REGULATOR"/>
    <property type="match status" value="1"/>
</dbReference>
<dbReference type="CDD" id="cd17535">
    <property type="entry name" value="REC_NarL-like"/>
    <property type="match status" value="1"/>
</dbReference>
<dbReference type="RefSeq" id="WP_121231351.1">
    <property type="nucleotide sequence ID" value="NZ_JBIUBA010000005.1"/>
</dbReference>
<dbReference type="InterPro" id="IPR039420">
    <property type="entry name" value="WalR-like"/>
</dbReference>
<dbReference type="InterPro" id="IPR000792">
    <property type="entry name" value="Tscrpt_reg_LuxR_C"/>
</dbReference>
<evidence type="ECO:0000256" key="3">
    <source>
        <dbReference type="ARBA" id="ARBA00023125"/>
    </source>
</evidence>
<dbReference type="Proteomes" id="UP000272729">
    <property type="component" value="Unassembled WGS sequence"/>
</dbReference>
<dbReference type="Gene3D" id="3.40.50.2300">
    <property type="match status" value="1"/>
</dbReference>
<dbReference type="PANTHER" id="PTHR43214:SF24">
    <property type="entry name" value="TRANSCRIPTIONAL REGULATORY PROTEIN NARL-RELATED"/>
    <property type="match status" value="1"/>
</dbReference>
<dbReference type="SMART" id="SM00421">
    <property type="entry name" value="HTH_LUXR"/>
    <property type="match status" value="1"/>
</dbReference>
<dbReference type="GO" id="GO:0006355">
    <property type="term" value="P:regulation of DNA-templated transcription"/>
    <property type="evidence" value="ECO:0007669"/>
    <property type="project" value="InterPro"/>
</dbReference>
<evidence type="ECO:0000256" key="1">
    <source>
        <dbReference type="ARBA" id="ARBA00022553"/>
    </source>
</evidence>
<dbReference type="PROSITE" id="PS00622">
    <property type="entry name" value="HTH_LUXR_1"/>
    <property type="match status" value="1"/>
</dbReference>
<dbReference type="GO" id="GO:0003677">
    <property type="term" value="F:DNA binding"/>
    <property type="evidence" value="ECO:0007669"/>
    <property type="project" value="UniProtKB-KW"/>
</dbReference>
<dbReference type="Pfam" id="PF00072">
    <property type="entry name" value="Response_reg"/>
    <property type="match status" value="1"/>
</dbReference>
<evidence type="ECO:0000259" key="6">
    <source>
        <dbReference type="PROSITE" id="PS50043"/>
    </source>
</evidence>
<keyword evidence="1 5" id="KW-0597">Phosphoprotein</keyword>
<dbReference type="InterPro" id="IPR001789">
    <property type="entry name" value="Sig_transdc_resp-reg_receiver"/>
</dbReference>
<gene>
    <name evidence="8" type="ORF">DFJ66_3681</name>
</gene>
<dbReference type="PROSITE" id="PS50110">
    <property type="entry name" value="RESPONSE_REGULATORY"/>
    <property type="match status" value="1"/>
</dbReference>
<dbReference type="PROSITE" id="PS50043">
    <property type="entry name" value="HTH_LUXR_2"/>
    <property type="match status" value="1"/>
</dbReference>
<feature type="modified residue" description="4-aspartylphosphate" evidence="5">
    <location>
        <position position="54"/>
    </location>
</feature>
<organism evidence="8 9">
    <name type="scientific">Saccharothrix variisporea</name>
    <dbReference type="NCBI Taxonomy" id="543527"/>
    <lineage>
        <taxon>Bacteria</taxon>
        <taxon>Bacillati</taxon>
        <taxon>Actinomycetota</taxon>
        <taxon>Actinomycetes</taxon>
        <taxon>Pseudonocardiales</taxon>
        <taxon>Pseudonocardiaceae</taxon>
        <taxon>Saccharothrix</taxon>
    </lineage>
</organism>
<dbReference type="EMBL" id="RBXR01000001">
    <property type="protein sequence ID" value="RKT70421.1"/>
    <property type="molecule type" value="Genomic_DNA"/>
</dbReference>
<evidence type="ECO:0000313" key="9">
    <source>
        <dbReference type="Proteomes" id="UP000272729"/>
    </source>
</evidence>
<evidence type="ECO:0000256" key="4">
    <source>
        <dbReference type="ARBA" id="ARBA00023163"/>
    </source>
</evidence>
<comment type="caution">
    <text evidence="8">The sequence shown here is derived from an EMBL/GenBank/DDBJ whole genome shotgun (WGS) entry which is preliminary data.</text>
</comment>
<dbReference type="CDD" id="cd06170">
    <property type="entry name" value="LuxR_C_like"/>
    <property type="match status" value="1"/>
</dbReference>
<sequence length="216" mass="22860">MIRVVLADDEPMVRAGVKTILATDPGIEVVAEAGDGREAVELALSHRPDVVLLDIRMPRLDGLAAAEELGRVAPEVAVVILTTFDEDEYVAKALGSGASGFLLKAADPRELIIGVRAASDGAAYLSPRVAQRLVEDLRGGRLQRHEGARRRVEGLSAREREVLGLVGRGLSNQEIGARLFVAEGTVKAHMTAILNRLGVANRVQAAILAHDAGLTG</sequence>
<dbReference type="InterPro" id="IPR016032">
    <property type="entry name" value="Sig_transdc_resp-reg_C-effctor"/>
</dbReference>
<dbReference type="OrthoDB" id="9808843at2"/>
<dbReference type="InterPro" id="IPR058245">
    <property type="entry name" value="NreC/VraR/RcsB-like_REC"/>
</dbReference>
<protein>
    <submittedName>
        <fullName evidence="8">LuxR family two component transcriptional regulator</fullName>
    </submittedName>
</protein>
<feature type="domain" description="Response regulatory" evidence="7">
    <location>
        <begin position="3"/>
        <end position="119"/>
    </location>
</feature>
<dbReference type="SUPFAM" id="SSF46894">
    <property type="entry name" value="C-terminal effector domain of the bipartite response regulators"/>
    <property type="match status" value="1"/>
</dbReference>
<dbReference type="AlphaFoldDB" id="A0A495X7J6"/>
<proteinExistence type="predicted"/>
<keyword evidence="3" id="KW-0238">DNA-binding</keyword>
<dbReference type="SUPFAM" id="SSF52172">
    <property type="entry name" value="CheY-like"/>
    <property type="match status" value="1"/>
</dbReference>
<evidence type="ECO:0000313" key="8">
    <source>
        <dbReference type="EMBL" id="RKT70421.1"/>
    </source>
</evidence>
<dbReference type="SMART" id="SM00448">
    <property type="entry name" value="REC"/>
    <property type="match status" value="1"/>
</dbReference>
<keyword evidence="4" id="KW-0804">Transcription</keyword>
<dbReference type="Pfam" id="PF00196">
    <property type="entry name" value="GerE"/>
    <property type="match status" value="1"/>
</dbReference>
<feature type="domain" description="HTH luxR-type" evidence="6">
    <location>
        <begin position="148"/>
        <end position="213"/>
    </location>
</feature>
<evidence type="ECO:0000256" key="2">
    <source>
        <dbReference type="ARBA" id="ARBA00023015"/>
    </source>
</evidence>
<evidence type="ECO:0000256" key="5">
    <source>
        <dbReference type="PROSITE-ProRule" id="PRU00169"/>
    </source>
</evidence>
<name>A0A495X7J6_9PSEU</name>
<keyword evidence="2" id="KW-0805">Transcription regulation</keyword>
<accession>A0A495X7J6</accession>
<dbReference type="InterPro" id="IPR011006">
    <property type="entry name" value="CheY-like_superfamily"/>
</dbReference>
<reference evidence="8 9" key="1">
    <citation type="submission" date="2018-10" db="EMBL/GenBank/DDBJ databases">
        <title>Sequencing the genomes of 1000 actinobacteria strains.</title>
        <authorList>
            <person name="Klenk H.-P."/>
        </authorList>
    </citation>
    <scope>NUCLEOTIDE SEQUENCE [LARGE SCALE GENOMIC DNA]</scope>
    <source>
        <strain evidence="8 9">DSM 43911</strain>
    </source>
</reference>
<dbReference type="PRINTS" id="PR00038">
    <property type="entry name" value="HTHLUXR"/>
</dbReference>
<evidence type="ECO:0000259" key="7">
    <source>
        <dbReference type="PROSITE" id="PS50110"/>
    </source>
</evidence>
<dbReference type="GO" id="GO:0000160">
    <property type="term" value="P:phosphorelay signal transduction system"/>
    <property type="evidence" value="ECO:0007669"/>
    <property type="project" value="InterPro"/>
</dbReference>
<keyword evidence="9" id="KW-1185">Reference proteome</keyword>